<protein>
    <submittedName>
        <fullName evidence="4">Acyl carrier protein phosphodiesterase</fullName>
    </submittedName>
</protein>
<comment type="caution">
    <text evidence="4">The sequence shown here is derived from an EMBL/GenBank/DDBJ whole genome shotgun (WGS) entry which is preliminary data.</text>
</comment>
<dbReference type="EMBL" id="BAABJW010000002">
    <property type="protein sequence ID" value="GAA4809007.1"/>
    <property type="molecule type" value="Genomic_DNA"/>
</dbReference>
<dbReference type="InterPro" id="IPR007431">
    <property type="entry name" value="ACP_PD"/>
</dbReference>
<evidence type="ECO:0000313" key="5">
    <source>
        <dbReference type="Proteomes" id="UP001501433"/>
    </source>
</evidence>
<gene>
    <name evidence="4" type="ORF">GCM10023330_14860</name>
</gene>
<dbReference type="RefSeq" id="WP_345276322.1">
    <property type="nucleotide sequence ID" value="NZ_BAABJW010000002.1"/>
</dbReference>
<keyword evidence="1" id="KW-0444">Lipid biosynthesis</keyword>
<sequence length="197" mass="23271">MNYLAHIYLSGENDLITIGNFMADGIKGKSYKKYPKDIQKGILLHRYIDTYTDAHETFRVSTKRLHEKYGHYSGIIVDILYDHFLAKNWNQYCDKTLISYINAFYDSLEENYDILPPRIQKMMPYMITDNWLLSYASIEGISRVLDGMNRRTKNRSGMDEAVNELEAFYSEFENEFTIFFDELIIFSKDKLEELNSI</sequence>
<reference evidence="5" key="1">
    <citation type="journal article" date="2019" name="Int. J. Syst. Evol. Microbiol.">
        <title>The Global Catalogue of Microorganisms (GCM) 10K type strain sequencing project: providing services to taxonomists for standard genome sequencing and annotation.</title>
        <authorList>
            <consortium name="The Broad Institute Genomics Platform"/>
            <consortium name="The Broad Institute Genome Sequencing Center for Infectious Disease"/>
            <person name="Wu L."/>
            <person name="Ma J."/>
        </authorList>
    </citation>
    <scope>NUCLEOTIDE SEQUENCE [LARGE SCALE GENOMIC DNA]</scope>
    <source>
        <strain evidence="5">JCM 18325</strain>
    </source>
</reference>
<evidence type="ECO:0000256" key="1">
    <source>
        <dbReference type="ARBA" id="ARBA00022516"/>
    </source>
</evidence>
<accession>A0ABP9CGX1</accession>
<proteinExistence type="predicted"/>
<dbReference type="PIRSF" id="PIRSF011489">
    <property type="entry name" value="DUF479"/>
    <property type="match status" value="1"/>
</dbReference>
<evidence type="ECO:0000256" key="2">
    <source>
        <dbReference type="ARBA" id="ARBA00022801"/>
    </source>
</evidence>
<keyword evidence="2" id="KW-0378">Hydrolase</keyword>
<organism evidence="4 5">
    <name type="scientific">Litoribaculum gwangyangense</name>
    <dbReference type="NCBI Taxonomy" id="1130722"/>
    <lineage>
        <taxon>Bacteria</taxon>
        <taxon>Pseudomonadati</taxon>
        <taxon>Bacteroidota</taxon>
        <taxon>Flavobacteriia</taxon>
        <taxon>Flavobacteriales</taxon>
        <taxon>Flavobacteriaceae</taxon>
        <taxon>Litoribaculum</taxon>
    </lineage>
</organism>
<name>A0ABP9CGX1_9FLAO</name>
<evidence type="ECO:0000256" key="3">
    <source>
        <dbReference type="ARBA" id="ARBA00023098"/>
    </source>
</evidence>
<keyword evidence="3" id="KW-0443">Lipid metabolism</keyword>
<dbReference type="Proteomes" id="UP001501433">
    <property type="component" value="Unassembled WGS sequence"/>
</dbReference>
<keyword evidence="5" id="KW-1185">Reference proteome</keyword>
<evidence type="ECO:0000313" key="4">
    <source>
        <dbReference type="EMBL" id="GAA4809007.1"/>
    </source>
</evidence>
<dbReference type="PANTHER" id="PTHR38764">
    <property type="entry name" value="ACYL CARRIER PROTEIN PHOSPHODIESTERASE"/>
    <property type="match status" value="1"/>
</dbReference>
<dbReference type="PANTHER" id="PTHR38764:SF1">
    <property type="entry name" value="ACYL CARRIER PROTEIN PHOSPHODIESTERASE"/>
    <property type="match status" value="1"/>
</dbReference>
<dbReference type="Pfam" id="PF04336">
    <property type="entry name" value="ACP_PD"/>
    <property type="match status" value="1"/>
</dbReference>